<name>A0A7V8FRT9_9BURK</name>
<evidence type="ECO:0000256" key="4">
    <source>
        <dbReference type="ARBA" id="ARBA00022741"/>
    </source>
</evidence>
<dbReference type="AlphaFoldDB" id="A0A7V8FRT9"/>
<dbReference type="Pfam" id="PF00005">
    <property type="entry name" value="ABC_tran"/>
    <property type="match status" value="1"/>
</dbReference>
<proteinExistence type="predicted"/>
<evidence type="ECO:0000256" key="2">
    <source>
        <dbReference type="ARBA" id="ARBA00022475"/>
    </source>
</evidence>
<evidence type="ECO:0000256" key="7">
    <source>
        <dbReference type="ARBA" id="ARBA00023136"/>
    </source>
</evidence>
<dbReference type="GO" id="GO:0016887">
    <property type="term" value="F:ATP hydrolysis activity"/>
    <property type="evidence" value="ECO:0007669"/>
    <property type="project" value="InterPro"/>
</dbReference>
<feature type="domain" description="ABC transmembrane type-1" evidence="11">
    <location>
        <begin position="37"/>
        <end position="326"/>
    </location>
</feature>
<dbReference type="CDD" id="cd03228">
    <property type="entry name" value="ABCC_MRP_Like"/>
    <property type="match status" value="1"/>
</dbReference>
<keyword evidence="2" id="KW-1003">Cell membrane</keyword>
<evidence type="ECO:0000259" key="11">
    <source>
        <dbReference type="PROSITE" id="PS50929"/>
    </source>
</evidence>
<feature type="transmembrane region" description="Helical" evidence="9">
    <location>
        <begin position="37"/>
        <end position="60"/>
    </location>
</feature>
<accession>A0A7V8FRT9</accession>
<dbReference type="InterPro" id="IPR017871">
    <property type="entry name" value="ABC_transporter-like_CS"/>
</dbReference>
<feature type="transmembrane region" description="Helical" evidence="9">
    <location>
        <begin position="159"/>
        <end position="186"/>
    </location>
</feature>
<dbReference type="InterPro" id="IPR027417">
    <property type="entry name" value="P-loop_NTPase"/>
</dbReference>
<dbReference type="InterPro" id="IPR014216">
    <property type="entry name" value="ABC_transptr_CydD"/>
</dbReference>
<dbReference type="EMBL" id="WNDQ01000004">
    <property type="protein sequence ID" value="KAF1023531.1"/>
    <property type="molecule type" value="Genomic_DNA"/>
</dbReference>
<dbReference type="GO" id="GO:0140359">
    <property type="term" value="F:ABC-type transporter activity"/>
    <property type="evidence" value="ECO:0007669"/>
    <property type="project" value="InterPro"/>
</dbReference>
<dbReference type="PROSITE" id="PS50893">
    <property type="entry name" value="ABC_TRANSPORTER_2"/>
    <property type="match status" value="1"/>
</dbReference>
<dbReference type="PROSITE" id="PS50929">
    <property type="entry name" value="ABC_TM1F"/>
    <property type="match status" value="1"/>
</dbReference>
<dbReference type="InterPro" id="IPR036640">
    <property type="entry name" value="ABC1_TM_sf"/>
</dbReference>
<dbReference type="PROSITE" id="PS00211">
    <property type="entry name" value="ABC_TRANSPORTER_1"/>
    <property type="match status" value="1"/>
</dbReference>
<dbReference type="Pfam" id="PF00664">
    <property type="entry name" value="ABC_membrane"/>
    <property type="match status" value="1"/>
</dbReference>
<evidence type="ECO:0000256" key="8">
    <source>
        <dbReference type="SAM" id="MobiDB-lite"/>
    </source>
</evidence>
<dbReference type="CDD" id="cd18584">
    <property type="entry name" value="ABC_6TM_AarD_CydD"/>
    <property type="match status" value="1"/>
</dbReference>
<evidence type="ECO:0000256" key="6">
    <source>
        <dbReference type="ARBA" id="ARBA00022989"/>
    </source>
</evidence>
<dbReference type="PANTHER" id="PTHR24221">
    <property type="entry name" value="ATP-BINDING CASSETTE SUB-FAMILY B"/>
    <property type="match status" value="1"/>
</dbReference>
<dbReference type="GO" id="GO:0042883">
    <property type="term" value="P:cysteine transport"/>
    <property type="evidence" value="ECO:0007669"/>
    <property type="project" value="InterPro"/>
</dbReference>
<dbReference type="Proteomes" id="UP000461670">
    <property type="component" value="Unassembled WGS sequence"/>
</dbReference>
<evidence type="ECO:0000313" key="13">
    <source>
        <dbReference type="Proteomes" id="UP000461670"/>
    </source>
</evidence>
<keyword evidence="6 9" id="KW-1133">Transmembrane helix</keyword>
<keyword evidence="7 9" id="KW-0472">Membrane</keyword>
<feature type="domain" description="ABC transporter" evidence="10">
    <location>
        <begin position="361"/>
        <end position="573"/>
    </location>
</feature>
<dbReference type="Gene3D" id="3.40.50.300">
    <property type="entry name" value="P-loop containing nucleotide triphosphate hydrolases"/>
    <property type="match status" value="1"/>
</dbReference>
<dbReference type="Gene3D" id="1.20.1560.10">
    <property type="entry name" value="ABC transporter type 1, transmembrane domain"/>
    <property type="match status" value="1"/>
</dbReference>
<evidence type="ECO:0000256" key="1">
    <source>
        <dbReference type="ARBA" id="ARBA00004651"/>
    </source>
</evidence>
<comment type="caution">
    <text evidence="12">The sequence shown here is derived from an EMBL/GenBank/DDBJ whole genome shotgun (WGS) entry which is preliminary data.</text>
</comment>
<dbReference type="InterPro" id="IPR011527">
    <property type="entry name" value="ABC1_TM_dom"/>
</dbReference>
<evidence type="ECO:0000259" key="10">
    <source>
        <dbReference type="PROSITE" id="PS50893"/>
    </source>
</evidence>
<evidence type="ECO:0000313" key="12">
    <source>
        <dbReference type="EMBL" id="KAF1023531.1"/>
    </source>
</evidence>
<dbReference type="SMART" id="SM00382">
    <property type="entry name" value="AAA"/>
    <property type="match status" value="1"/>
</dbReference>
<dbReference type="GO" id="GO:0005524">
    <property type="term" value="F:ATP binding"/>
    <property type="evidence" value="ECO:0007669"/>
    <property type="project" value="UniProtKB-KW"/>
</dbReference>
<organism evidence="12 13">
    <name type="scientific">Paracidovorax wautersii</name>
    <dbReference type="NCBI Taxonomy" id="1177982"/>
    <lineage>
        <taxon>Bacteria</taxon>
        <taxon>Pseudomonadati</taxon>
        <taxon>Pseudomonadota</taxon>
        <taxon>Betaproteobacteria</taxon>
        <taxon>Burkholderiales</taxon>
        <taxon>Comamonadaceae</taxon>
        <taxon>Paracidovorax</taxon>
    </lineage>
</organism>
<evidence type="ECO:0000256" key="9">
    <source>
        <dbReference type="SAM" id="Phobius"/>
    </source>
</evidence>
<sequence>MNARATASPDLAGTLQTPQDRAGHGRSAVLGYRPSRLGAALVTGSATLWLGQAAAIAAAVQGLLDGRGMAAVWPMALAVLLLGVLRAAGEAWGARLLFVQARAHVSALRAQSVAALAGRSPLDAGRTPSGQAASVLAEQAEAILPYLVRYLPVQQRVMVLPWLIAAVVAWQSWVCALVLLLAAPLIPLFMALVGWRAQAASQAQLAEMGGMNAFLLDRLRGLTTLRALGAVDATALRLRAAAHALQRRTMRVLRIAFLSSAVLELFSALGVALVAVYVGFHLLGYLPFGAWGHQLTLGQGLFVLLLASAFFEPLRDLSGVWHDRASGAAALASLQALAQRGTALPGADGEPVAMPATAPALRLRDLSVAHPGAAEPVFEHLSLDVAAGERIALMGPSGSGKSTLLAAIAGLLPLQAGRMALGDVWLTPEHLATARAAMGWIGQKPHLFAGTVQDNVALGRPGVDRAAVDGALAWAQLGRVAQAHAGSALGEGGVGLSGGEAVRLALARVAADPSVRLILADEPTAHLDRETAADVTRALLALAQGLTLIVATHDAQLARALDRQVDLAALRSAGGPP</sequence>
<reference evidence="13" key="1">
    <citation type="journal article" date="2020" name="MBio">
        <title>Horizontal gene transfer to a defensive symbiont with a reduced genome amongst a multipartite beetle microbiome.</title>
        <authorList>
            <person name="Waterworth S.C."/>
            <person name="Florez L.V."/>
            <person name="Rees E.R."/>
            <person name="Hertweck C."/>
            <person name="Kaltenpoth M."/>
            <person name="Kwan J.C."/>
        </authorList>
    </citation>
    <scope>NUCLEOTIDE SEQUENCE [LARGE SCALE GENOMIC DNA]</scope>
</reference>
<dbReference type="SUPFAM" id="SSF90123">
    <property type="entry name" value="ABC transporter transmembrane region"/>
    <property type="match status" value="1"/>
</dbReference>
<dbReference type="SUPFAM" id="SSF52540">
    <property type="entry name" value="P-loop containing nucleoside triphosphate hydrolases"/>
    <property type="match status" value="1"/>
</dbReference>
<dbReference type="GO" id="GO:0034040">
    <property type="term" value="F:ATPase-coupled lipid transmembrane transporter activity"/>
    <property type="evidence" value="ECO:0007669"/>
    <property type="project" value="TreeGrafter"/>
</dbReference>
<feature type="region of interest" description="Disordered" evidence="8">
    <location>
        <begin position="1"/>
        <end position="26"/>
    </location>
</feature>
<protein>
    <submittedName>
        <fullName evidence="12">ATP-binding/permease protein CydD</fullName>
    </submittedName>
</protein>
<dbReference type="GO" id="GO:0005886">
    <property type="term" value="C:plasma membrane"/>
    <property type="evidence" value="ECO:0007669"/>
    <property type="project" value="UniProtKB-SubCell"/>
</dbReference>
<comment type="subcellular location">
    <subcellularLocation>
        <location evidence="1">Cell membrane</location>
        <topology evidence="1">Multi-pass membrane protein</topology>
    </subcellularLocation>
</comment>
<keyword evidence="4" id="KW-0547">Nucleotide-binding</keyword>
<keyword evidence="3 9" id="KW-0812">Transmembrane</keyword>
<dbReference type="InterPro" id="IPR039421">
    <property type="entry name" value="Type_1_exporter"/>
</dbReference>
<evidence type="ECO:0000256" key="3">
    <source>
        <dbReference type="ARBA" id="ARBA00022692"/>
    </source>
</evidence>
<feature type="transmembrane region" description="Helical" evidence="9">
    <location>
        <begin position="72"/>
        <end position="89"/>
    </location>
</feature>
<dbReference type="InterPro" id="IPR003439">
    <property type="entry name" value="ABC_transporter-like_ATP-bd"/>
</dbReference>
<gene>
    <name evidence="12" type="primary">cydD</name>
    <name evidence="12" type="ORF">GAK30_00482</name>
</gene>
<dbReference type="NCBIfam" id="TIGR02857">
    <property type="entry name" value="CydD"/>
    <property type="match status" value="1"/>
</dbReference>
<dbReference type="InterPro" id="IPR003593">
    <property type="entry name" value="AAA+_ATPase"/>
</dbReference>
<keyword evidence="5 12" id="KW-0067">ATP-binding</keyword>
<evidence type="ECO:0000256" key="5">
    <source>
        <dbReference type="ARBA" id="ARBA00022840"/>
    </source>
</evidence>
<dbReference type="PANTHER" id="PTHR24221:SF261">
    <property type="entry name" value="GLUTATHIONE_L-CYSTEINE TRANSPORT SYSTEM ATP-BINDING_PERMEASE PROTEIN CYDD"/>
    <property type="match status" value="1"/>
</dbReference>
<feature type="transmembrane region" description="Helical" evidence="9">
    <location>
        <begin position="255"/>
        <end position="278"/>
    </location>
</feature>